<organism evidence="2 3">
    <name type="scientific">Deinococcus budaensis</name>
    <dbReference type="NCBI Taxonomy" id="1665626"/>
    <lineage>
        <taxon>Bacteria</taxon>
        <taxon>Thermotogati</taxon>
        <taxon>Deinococcota</taxon>
        <taxon>Deinococci</taxon>
        <taxon>Deinococcales</taxon>
        <taxon>Deinococcaceae</taxon>
        <taxon>Deinococcus</taxon>
    </lineage>
</organism>
<reference evidence="2 3" key="1">
    <citation type="submission" date="2020-08" db="EMBL/GenBank/DDBJ databases">
        <title>Genomic Encyclopedia of Type Strains, Phase IV (KMG-IV): sequencing the most valuable type-strain genomes for metagenomic binning, comparative biology and taxonomic classification.</title>
        <authorList>
            <person name="Goeker M."/>
        </authorList>
    </citation>
    <scope>NUCLEOTIDE SEQUENCE [LARGE SCALE GENOMIC DNA]</scope>
    <source>
        <strain evidence="2 3">DSM 101791</strain>
    </source>
</reference>
<dbReference type="AlphaFoldDB" id="A0A7W8GGM5"/>
<evidence type="ECO:0000313" key="3">
    <source>
        <dbReference type="Proteomes" id="UP000525389"/>
    </source>
</evidence>
<keyword evidence="2" id="KW-0808">Transferase</keyword>
<keyword evidence="1" id="KW-0812">Transmembrane</keyword>
<sequence>MSLPSRERRLARSRRAEVVAGVLALVGFPLVILWPTLLPAYLGAFLLLTAALTLWQYRVMDEFRRARFLKAWAAAGVAGLTALTGLIVWALVLLAPRGGPGLSVAVSLPLWGLYLPWLAMLAAFFAVTAYLYRRDTRG</sequence>
<keyword evidence="3" id="KW-1185">Reference proteome</keyword>
<keyword evidence="1" id="KW-1133">Transmembrane helix</keyword>
<feature type="transmembrane region" description="Helical" evidence="1">
    <location>
        <begin position="40"/>
        <end position="59"/>
    </location>
</feature>
<keyword evidence="2" id="KW-0449">Lipoprotein</keyword>
<dbReference type="Proteomes" id="UP000525389">
    <property type="component" value="Unassembled WGS sequence"/>
</dbReference>
<dbReference type="EMBL" id="JACHFN010000009">
    <property type="protein sequence ID" value="MBB5235138.1"/>
    <property type="molecule type" value="Genomic_DNA"/>
</dbReference>
<protein>
    <submittedName>
        <fullName evidence="2">Apolipoprotein N-acyltransferase</fullName>
    </submittedName>
</protein>
<keyword evidence="1" id="KW-0472">Membrane</keyword>
<feature type="transmembrane region" description="Helical" evidence="1">
    <location>
        <begin position="71"/>
        <end position="94"/>
    </location>
</feature>
<name>A0A7W8GGM5_9DEIO</name>
<proteinExistence type="predicted"/>
<evidence type="ECO:0000256" key="1">
    <source>
        <dbReference type="SAM" id="Phobius"/>
    </source>
</evidence>
<feature type="transmembrane region" description="Helical" evidence="1">
    <location>
        <begin position="114"/>
        <end position="132"/>
    </location>
</feature>
<comment type="caution">
    <text evidence="2">The sequence shown here is derived from an EMBL/GenBank/DDBJ whole genome shotgun (WGS) entry which is preliminary data.</text>
</comment>
<feature type="transmembrane region" description="Helical" evidence="1">
    <location>
        <begin position="16"/>
        <end position="34"/>
    </location>
</feature>
<dbReference type="GO" id="GO:0016746">
    <property type="term" value="F:acyltransferase activity"/>
    <property type="evidence" value="ECO:0007669"/>
    <property type="project" value="UniProtKB-KW"/>
</dbReference>
<accession>A0A7W8GGM5</accession>
<gene>
    <name evidence="2" type="ORF">HNQ09_002586</name>
</gene>
<keyword evidence="2" id="KW-0012">Acyltransferase</keyword>
<dbReference type="RefSeq" id="WP_184029866.1">
    <property type="nucleotide sequence ID" value="NZ_JACHFN010000009.1"/>
</dbReference>
<evidence type="ECO:0000313" key="2">
    <source>
        <dbReference type="EMBL" id="MBB5235138.1"/>
    </source>
</evidence>